<evidence type="ECO:0000256" key="3">
    <source>
        <dbReference type="ARBA" id="ARBA00022825"/>
    </source>
</evidence>
<evidence type="ECO:0000256" key="4">
    <source>
        <dbReference type="SAM" id="Phobius"/>
    </source>
</evidence>
<sequence length="403" mass="42402">MGYYDEHDERQTSRQRPVKRLSGLSAFGGAIIGGALVLIASPVMSSLGLGMNDEKQSSQLPETTIESGSGDVINVDIRSAVTEIVSKVSDAVVGVINLQEAGMFGSEASSEQGTGSGVIYKKAGDNAFVVTNQHVIAGASEVEVALTDGKRVPARVVGEDQLMDLAVLEIEGKHVDTVAKFGNSDDLQVGEPAIAIGNPLGLEFAGSVTQGIISAKERSIPVDLNGNGQIDWNAEVLQTDAAINPGNSGGPLINMNGEVIGINSMKIDGDAEGLGFAIPSAIVQPILADLEEHGEVRRPALGITLRALNEIPSSYWQETFKLPEDVTGGIVVIGVAPNSSADKAGLKERDVIVEVEGEAVQSGQELRKILYAEKSIGDKVTLTFYREGKKETVEATLIEQQDV</sequence>
<dbReference type="PANTHER" id="PTHR43343:SF3">
    <property type="entry name" value="PROTEASE DO-LIKE 8, CHLOROPLASTIC"/>
    <property type="match status" value="1"/>
</dbReference>
<dbReference type="AlphaFoldDB" id="A0A1G6LWH2"/>
<keyword evidence="4" id="KW-1133">Transmembrane helix</keyword>
<evidence type="ECO:0000256" key="2">
    <source>
        <dbReference type="ARBA" id="ARBA00022801"/>
    </source>
</evidence>
<organism evidence="6 7">
    <name type="scientific">Shouchella lonarensis</name>
    <dbReference type="NCBI Taxonomy" id="1464122"/>
    <lineage>
        <taxon>Bacteria</taxon>
        <taxon>Bacillati</taxon>
        <taxon>Bacillota</taxon>
        <taxon>Bacilli</taxon>
        <taxon>Bacillales</taxon>
        <taxon>Bacillaceae</taxon>
        <taxon>Shouchella</taxon>
    </lineage>
</organism>
<dbReference type="EMBL" id="FMYM01000009">
    <property type="protein sequence ID" value="SDC47613.1"/>
    <property type="molecule type" value="Genomic_DNA"/>
</dbReference>
<dbReference type="PROSITE" id="PS50106">
    <property type="entry name" value="PDZ"/>
    <property type="match status" value="1"/>
</dbReference>
<dbReference type="PRINTS" id="PR00834">
    <property type="entry name" value="PROTEASES2C"/>
</dbReference>
<keyword evidence="3" id="KW-0720">Serine protease</keyword>
<feature type="transmembrane region" description="Helical" evidence="4">
    <location>
        <begin position="21"/>
        <end position="44"/>
    </location>
</feature>
<proteinExistence type="predicted"/>
<dbReference type="InterPro" id="IPR009003">
    <property type="entry name" value="Peptidase_S1_PA"/>
</dbReference>
<dbReference type="InterPro" id="IPR001478">
    <property type="entry name" value="PDZ"/>
</dbReference>
<dbReference type="SUPFAM" id="SSF50494">
    <property type="entry name" value="Trypsin-like serine proteases"/>
    <property type="match status" value="1"/>
</dbReference>
<dbReference type="Pfam" id="PF13180">
    <property type="entry name" value="PDZ_2"/>
    <property type="match status" value="1"/>
</dbReference>
<dbReference type="OrthoDB" id="9758917at2"/>
<gene>
    <name evidence="6" type="ORF">SAMN05421737_10926</name>
</gene>
<keyword evidence="4" id="KW-0812">Transmembrane</keyword>
<reference evidence="7" key="1">
    <citation type="submission" date="2016-09" db="EMBL/GenBank/DDBJ databases">
        <authorList>
            <person name="Varghese N."/>
            <person name="Submissions S."/>
        </authorList>
    </citation>
    <scope>NUCLEOTIDE SEQUENCE [LARGE SCALE GENOMIC DNA]</scope>
    <source>
        <strain evidence="7">25nlg</strain>
    </source>
</reference>
<keyword evidence="1" id="KW-0645">Protease</keyword>
<evidence type="ECO:0000313" key="6">
    <source>
        <dbReference type="EMBL" id="SDC47613.1"/>
    </source>
</evidence>
<dbReference type="GO" id="GO:0004252">
    <property type="term" value="F:serine-type endopeptidase activity"/>
    <property type="evidence" value="ECO:0007669"/>
    <property type="project" value="InterPro"/>
</dbReference>
<keyword evidence="2" id="KW-0378">Hydrolase</keyword>
<dbReference type="PANTHER" id="PTHR43343">
    <property type="entry name" value="PEPTIDASE S12"/>
    <property type="match status" value="1"/>
</dbReference>
<dbReference type="Proteomes" id="UP000242662">
    <property type="component" value="Unassembled WGS sequence"/>
</dbReference>
<protein>
    <submittedName>
        <fullName evidence="6">HtrA-like peptidase. Serine peptidase. MEROPS family S01B</fullName>
    </submittedName>
</protein>
<evidence type="ECO:0000259" key="5">
    <source>
        <dbReference type="PROSITE" id="PS50106"/>
    </source>
</evidence>
<feature type="domain" description="PDZ" evidence="5">
    <location>
        <begin position="287"/>
        <end position="388"/>
    </location>
</feature>
<dbReference type="Gene3D" id="2.30.42.10">
    <property type="match status" value="1"/>
</dbReference>
<keyword evidence="7" id="KW-1185">Reference proteome</keyword>
<name>A0A1G6LWH2_9BACI</name>
<dbReference type="Gene3D" id="2.40.10.120">
    <property type="match status" value="1"/>
</dbReference>
<evidence type="ECO:0000256" key="1">
    <source>
        <dbReference type="ARBA" id="ARBA00022670"/>
    </source>
</evidence>
<evidence type="ECO:0000313" key="7">
    <source>
        <dbReference type="Proteomes" id="UP000242662"/>
    </source>
</evidence>
<dbReference type="GO" id="GO:0006508">
    <property type="term" value="P:proteolysis"/>
    <property type="evidence" value="ECO:0007669"/>
    <property type="project" value="UniProtKB-KW"/>
</dbReference>
<dbReference type="STRING" id="1464122.SAMN05421737_10926"/>
<dbReference type="SMART" id="SM00228">
    <property type="entry name" value="PDZ"/>
    <property type="match status" value="1"/>
</dbReference>
<keyword evidence="4" id="KW-0472">Membrane</keyword>
<dbReference type="InterPro" id="IPR051201">
    <property type="entry name" value="Chloro_Bact_Ser_Proteases"/>
</dbReference>
<accession>A0A1G6LWH2</accession>
<dbReference type="InterPro" id="IPR036034">
    <property type="entry name" value="PDZ_sf"/>
</dbReference>
<dbReference type="SUPFAM" id="SSF50156">
    <property type="entry name" value="PDZ domain-like"/>
    <property type="match status" value="1"/>
</dbReference>
<dbReference type="Pfam" id="PF13365">
    <property type="entry name" value="Trypsin_2"/>
    <property type="match status" value="1"/>
</dbReference>
<dbReference type="InterPro" id="IPR001940">
    <property type="entry name" value="Peptidase_S1C"/>
</dbReference>
<dbReference type="RefSeq" id="WP_090776202.1">
    <property type="nucleotide sequence ID" value="NZ_FMYM01000009.1"/>
</dbReference>
<dbReference type="CDD" id="cd06781">
    <property type="entry name" value="cpPDZ_BsHtra-like"/>
    <property type="match status" value="1"/>
</dbReference>